<dbReference type="InterPro" id="IPR013121">
    <property type="entry name" value="Fe_red_NAD-bd_6"/>
</dbReference>
<protein>
    <recommendedName>
        <fullName evidence="3">ferric-chelate reductase (NADPH)</fullName>
        <ecNumber evidence="3">1.16.1.9</ecNumber>
    </recommendedName>
</protein>
<feature type="domain" description="FAD-binding FR-type" evidence="15">
    <location>
        <begin position="273"/>
        <end position="409"/>
    </location>
</feature>
<sequence length="578" mass="65764">MINPSFLIAATRKTHPAMGWPYHIVKLSPDEKSQRRELLDRYGLYSQLSVFIPILCFWLYRLGHWAYHRSTRRDGYSAVTRLAESRTFRPKHFVTRWRSILWWLDDEVAPGWGARRQWIFGAAWALWLLTLCIHQTGTDYLHVTKRFGIVAVAQLPTHFVLAVKSRYNPLALIFNTSYERLLPWHRISGRLIFLLIVVHVSLYLNYFIQTATLQEHLTSLKIIVGIISFMSLLAIMSTSIEAVRCRNYRIFYITHSVLASLLLIFLTLHAKSLRWYIVETLAVSLLALLNRLDTITAYATISRIPRTNLVSVQIPIPASKVQRFRAAPGQHVFLSLRAETAMKMKSSLIQNMFLRNPFTVANVSENNEITLVARVQDGPTSRALDVLADSAEKPSLVEIYGPFGNIPGFAKLGRKCDRILVVAGGVGATFALPVYRELKEQVEAEGKGHDKITFVWSMKTLEEAAWVMGLADGQSLTQDENVGLHLTQSYHMRRQKPSPDESVELEELPPQRTVVWSSAETGRPDLGKIVDDVLGVSDERVAVLFCGPLGMGRVLRESIGRYVRKGREVWWHAEAFGW</sequence>
<evidence type="ECO:0000256" key="10">
    <source>
        <dbReference type="ARBA" id="ARBA00023065"/>
    </source>
</evidence>
<keyword evidence="9" id="KW-0560">Oxidoreductase</keyword>
<comment type="caution">
    <text evidence="16">The sequence shown here is derived from an EMBL/GenBank/DDBJ whole genome shotgun (WGS) entry which is preliminary data.</text>
</comment>
<evidence type="ECO:0000256" key="1">
    <source>
        <dbReference type="ARBA" id="ARBA00004651"/>
    </source>
</evidence>
<dbReference type="GO" id="GO:0006826">
    <property type="term" value="P:iron ion transport"/>
    <property type="evidence" value="ECO:0007669"/>
    <property type="project" value="TreeGrafter"/>
</dbReference>
<name>A0A8E0QKY0_9EURO</name>
<gene>
    <name evidence="16" type="ORF">Aud_002709</name>
</gene>
<comment type="similarity">
    <text evidence="2">Belongs to the ferric reductase (FRE) family.</text>
</comment>
<evidence type="ECO:0000313" key="16">
    <source>
        <dbReference type="EMBL" id="GIC86340.1"/>
    </source>
</evidence>
<organism evidence="16 17">
    <name type="scientific">Aspergillus udagawae</name>
    <dbReference type="NCBI Taxonomy" id="91492"/>
    <lineage>
        <taxon>Eukaryota</taxon>
        <taxon>Fungi</taxon>
        <taxon>Dikarya</taxon>
        <taxon>Ascomycota</taxon>
        <taxon>Pezizomycotina</taxon>
        <taxon>Eurotiomycetes</taxon>
        <taxon>Eurotiomycetidae</taxon>
        <taxon>Eurotiales</taxon>
        <taxon>Aspergillaceae</taxon>
        <taxon>Aspergillus</taxon>
        <taxon>Aspergillus subgen. Fumigati</taxon>
    </lineage>
</organism>
<evidence type="ECO:0000256" key="7">
    <source>
        <dbReference type="ARBA" id="ARBA00022982"/>
    </source>
</evidence>
<comment type="catalytic activity">
    <reaction evidence="13">
        <text>2 a Fe(II)-siderophore + NADP(+) + H(+) = 2 a Fe(III)-siderophore + NADPH</text>
        <dbReference type="Rhea" id="RHEA:28795"/>
        <dbReference type="Rhea" id="RHEA-COMP:11342"/>
        <dbReference type="Rhea" id="RHEA-COMP:11344"/>
        <dbReference type="ChEBI" id="CHEBI:15378"/>
        <dbReference type="ChEBI" id="CHEBI:29033"/>
        <dbReference type="ChEBI" id="CHEBI:29034"/>
        <dbReference type="ChEBI" id="CHEBI:57783"/>
        <dbReference type="ChEBI" id="CHEBI:58349"/>
        <dbReference type="EC" id="1.16.1.9"/>
    </reaction>
</comment>
<dbReference type="PANTHER" id="PTHR32361:SF28">
    <property type="entry name" value="FRP1P"/>
    <property type="match status" value="1"/>
</dbReference>
<keyword evidence="4" id="KW-0813">Transport</keyword>
<dbReference type="Gene3D" id="3.40.50.80">
    <property type="entry name" value="Nucleotide-binding domain of ferredoxin-NADP reductase (FNR) module"/>
    <property type="match status" value="1"/>
</dbReference>
<evidence type="ECO:0000256" key="2">
    <source>
        <dbReference type="ARBA" id="ARBA00006278"/>
    </source>
</evidence>
<reference evidence="16" key="1">
    <citation type="journal article" date="2015" name="Genome Announc.">
        <title>Draft Genome Sequence of the Pathogenic Filamentous Fungus Aspergillus udagawae Strain IFM 46973T.</title>
        <authorList>
            <person name="Kusuya Y."/>
            <person name="Takahashi-Nakaguchi A."/>
            <person name="Takahashi H."/>
            <person name="Yaguchi T."/>
        </authorList>
    </citation>
    <scope>NUCLEOTIDE SEQUENCE</scope>
    <source>
        <strain evidence="16">IFM 46973</strain>
    </source>
</reference>
<evidence type="ECO:0000256" key="3">
    <source>
        <dbReference type="ARBA" id="ARBA00012668"/>
    </source>
</evidence>
<keyword evidence="10" id="KW-0406">Ion transport</keyword>
<comment type="subcellular location">
    <subcellularLocation>
        <location evidence="1">Cell membrane</location>
        <topology evidence="1">Multi-pass membrane protein</topology>
    </subcellularLocation>
</comment>
<dbReference type="PROSITE" id="PS51384">
    <property type="entry name" value="FAD_FR"/>
    <property type="match status" value="1"/>
</dbReference>
<keyword evidence="8 14" id="KW-1133">Transmembrane helix</keyword>
<dbReference type="InterPro" id="IPR017927">
    <property type="entry name" value="FAD-bd_FR_type"/>
</dbReference>
<dbReference type="InterPro" id="IPR013130">
    <property type="entry name" value="Fe3_Rdtase_TM_dom"/>
</dbReference>
<dbReference type="Proteomes" id="UP000036893">
    <property type="component" value="Unassembled WGS sequence"/>
</dbReference>
<keyword evidence="12 14" id="KW-0472">Membrane</keyword>
<evidence type="ECO:0000256" key="13">
    <source>
        <dbReference type="ARBA" id="ARBA00048483"/>
    </source>
</evidence>
<evidence type="ECO:0000313" key="17">
    <source>
        <dbReference type="Proteomes" id="UP000036893"/>
    </source>
</evidence>
<dbReference type="SFLD" id="SFLDS00052">
    <property type="entry name" value="Ferric_Reductase_Domain"/>
    <property type="match status" value="1"/>
</dbReference>
<evidence type="ECO:0000256" key="14">
    <source>
        <dbReference type="SAM" id="Phobius"/>
    </source>
</evidence>
<dbReference type="GO" id="GO:0006879">
    <property type="term" value="P:intracellular iron ion homeostasis"/>
    <property type="evidence" value="ECO:0007669"/>
    <property type="project" value="TreeGrafter"/>
</dbReference>
<keyword evidence="11" id="KW-0496">Mitochondrion</keyword>
<dbReference type="Pfam" id="PF08030">
    <property type="entry name" value="NAD_binding_6"/>
    <property type="match status" value="1"/>
</dbReference>
<accession>A0A8E0QKY0</accession>
<dbReference type="InterPro" id="IPR039261">
    <property type="entry name" value="FNR_nucleotide-bd"/>
</dbReference>
<evidence type="ECO:0000256" key="11">
    <source>
        <dbReference type="ARBA" id="ARBA00023128"/>
    </source>
</evidence>
<feature type="transmembrane region" description="Helical" evidence="14">
    <location>
        <begin position="220"/>
        <end position="238"/>
    </location>
</feature>
<evidence type="ECO:0000256" key="6">
    <source>
        <dbReference type="ARBA" id="ARBA00022692"/>
    </source>
</evidence>
<evidence type="ECO:0000256" key="12">
    <source>
        <dbReference type="ARBA" id="ARBA00023136"/>
    </source>
</evidence>
<reference evidence="16" key="2">
    <citation type="submission" date="2021-01" db="EMBL/GenBank/DDBJ databases">
        <title>Pan-genome distribution and transcriptional activeness of fungal secondary metabolism genes in Aspergillus section Fumigati.</title>
        <authorList>
            <person name="Takahashi H."/>
            <person name="Umemura M."/>
            <person name="Ninomiya A."/>
            <person name="Kusuya Y."/>
            <person name="Urayama S."/>
            <person name="Shimizu M."/>
            <person name="Watanabe A."/>
            <person name="Kamei K."/>
            <person name="Yaguchi T."/>
            <person name="Hagiwara D."/>
        </authorList>
    </citation>
    <scope>NUCLEOTIDE SEQUENCE</scope>
    <source>
        <strain evidence="16">IFM 46973</strain>
    </source>
</reference>
<dbReference type="EC" id="1.16.1.9" evidence="3"/>
<dbReference type="Gene3D" id="2.40.30.10">
    <property type="entry name" value="Translation factors"/>
    <property type="match status" value="1"/>
</dbReference>
<dbReference type="GO" id="GO:0015677">
    <property type="term" value="P:copper ion import"/>
    <property type="evidence" value="ECO:0007669"/>
    <property type="project" value="TreeGrafter"/>
</dbReference>
<evidence type="ECO:0000256" key="5">
    <source>
        <dbReference type="ARBA" id="ARBA00022475"/>
    </source>
</evidence>
<dbReference type="SUPFAM" id="SSF63380">
    <property type="entry name" value="Riboflavin synthase domain-like"/>
    <property type="match status" value="1"/>
</dbReference>
<proteinExistence type="inferred from homology"/>
<dbReference type="AlphaFoldDB" id="A0A8E0QKY0"/>
<dbReference type="CDD" id="cd06186">
    <property type="entry name" value="NOX_Duox_like_FAD_NADP"/>
    <property type="match status" value="1"/>
</dbReference>
<keyword evidence="6 14" id="KW-0812">Transmembrane</keyword>
<keyword evidence="7" id="KW-0249">Electron transport</keyword>
<dbReference type="EMBL" id="BBXM02000002">
    <property type="protein sequence ID" value="GIC86340.1"/>
    <property type="molecule type" value="Genomic_DNA"/>
</dbReference>
<keyword evidence="5" id="KW-1003">Cell membrane</keyword>
<dbReference type="InterPro" id="IPR017938">
    <property type="entry name" value="Riboflavin_synthase-like_b-brl"/>
</dbReference>
<dbReference type="RefSeq" id="XP_043143606.1">
    <property type="nucleotide sequence ID" value="XM_043287671.1"/>
</dbReference>
<dbReference type="InterPro" id="IPR013112">
    <property type="entry name" value="FAD-bd_8"/>
</dbReference>
<evidence type="ECO:0000259" key="15">
    <source>
        <dbReference type="PROSITE" id="PS51384"/>
    </source>
</evidence>
<feature type="transmembrane region" description="Helical" evidence="14">
    <location>
        <begin position="42"/>
        <end position="60"/>
    </location>
</feature>
<dbReference type="Pfam" id="PF01794">
    <property type="entry name" value="Ferric_reduct"/>
    <property type="match status" value="1"/>
</dbReference>
<feature type="transmembrane region" description="Helical" evidence="14">
    <location>
        <begin position="187"/>
        <end position="208"/>
    </location>
</feature>
<dbReference type="GO" id="GO:0005886">
    <property type="term" value="C:plasma membrane"/>
    <property type="evidence" value="ECO:0007669"/>
    <property type="project" value="UniProtKB-SubCell"/>
</dbReference>
<feature type="transmembrane region" description="Helical" evidence="14">
    <location>
        <begin position="250"/>
        <end position="268"/>
    </location>
</feature>
<evidence type="ECO:0000256" key="8">
    <source>
        <dbReference type="ARBA" id="ARBA00022989"/>
    </source>
</evidence>
<dbReference type="GeneID" id="66990185"/>
<dbReference type="Pfam" id="PF08022">
    <property type="entry name" value="FAD_binding_8"/>
    <property type="match status" value="1"/>
</dbReference>
<dbReference type="GO" id="GO:0052851">
    <property type="term" value="F:ferric-chelate reductase (NADPH) activity"/>
    <property type="evidence" value="ECO:0007669"/>
    <property type="project" value="UniProtKB-EC"/>
</dbReference>
<dbReference type="InterPro" id="IPR051410">
    <property type="entry name" value="Ferric/Cupric_Reductase"/>
</dbReference>
<dbReference type="SFLD" id="SFLDG01168">
    <property type="entry name" value="Ferric_reductase_subgroup_(FRE"/>
    <property type="match status" value="1"/>
</dbReference>
<dbReference type="SUPFAM" id="SSF52343">
    <property type="entry name" value="Ferredoxin reductase-like, C-terminal NADP-linked domain"/>
    <property type="match status" value="1"/>
</dbReference>
<evidence type="ECO:0000256" key="4">
    <source>
        <dbReference type="ARBA" id="ARBA00022448"/>
    </source>
</evidence>
<dbReference type="PANTHER" id="PTHR32361">
    <property type="entry name" value="FERRIC/CUPRIC REDUCTASE TRANSMEMBRANE COMPONENT"/>
    <property type="match status" value="1"/>
</dbReference>
<evidence type="ECO:0000256" key="9">
    <source>
        <dbReference type="ARBA" id="ARBA00023002"/>
    </source>
</evidence>